<dbReference type="Pfam" id="PF12833">
    <property type="entry name" value="HTH_18"/>
    <property type="match status" value="1"/>
</dbReference>
<dbReference type="SUPFAM" id="SSF52172">
    <property type="entry name" value="CheY-like"/>
    <property type="match status" value="1"/>
</dbReference>
<evidence type="ECO:0000256" key="4">
    <source>
        <dbReference type="PROSITE-ProRule" id="PRU00169"/>
    </source>
</evidence>
<keyword evidence="4" id="KW-0597">Phosphoprotein</keyword>
<dbReference type="PRINTS" id="PR00032">
    <property type="entry name" value="HTHARAC"/>
</dbReference>
<dbReference type="PROSITE" id="PS01124">
    <property type="entry name" value="HTH_ARAC_FAMILY_2"/>
    <property type="match status" value="1"/>
</dbReference>
<evidence type="ECO:0000313" key="8">
    <source>
        <dbReference type="Proteomes" id="UP001597262"/>
    </source>
</evidence>
<dbReference type="InterPro" id="IPR018062">
    <property type="entry name" value="HTH_AraC-typ_CS"/>
</dbReference>
<evidence type="ECO:0000259" key="5">
    <source>
        <dbReference type="PROSITE" id="PS01124"/>
    </source>
</evidence>
<reference evidence="8" key="1">
    <citation type="journal article" date="2019" name="Int. J. Syst. Evol. Microbiol.">
        <title>The Global Catalogue of Microorganisms (GCM) 10K type strain sequencing project: providing services to taxonomists for standard genome sequencing and annotation.</title>
        <authorList>
            <consortium name="The Broad Institute Genomics Platform"/>
            <consortium name="The Broad Institute Genome Sequencing Center for Infectious Disease"/>
            <person name="Wu L."/>
            <person name="Ma J."/>
        </authorList>
    </citation>
    <scope>NUCLEOTIDE SEQUENCE [LARGE SCALE GENOMIC DNA]</scope>
    <source>
        <strain evidence="8">CCUG 59189</strain>
    </source>
</reference>
<evidence type="ECO:0000256" key="1">
    <source>
        <dbReference type="ARBA" id="ARBA00023015"/>
    </source>
</evidence>
<dbReference type="PANTHER" id="PTHR43280:SF28">
    <property type="entry name" value="HTH-TYPE TRANSCRIPTIONAL ACTIVATOR RHAS"/>
    <property type="match status" value="1"/>
</dbReference>
<dbReference type="Proteomes" id="UP001597262">
    <property type="component" value="Unassembled WGS sequence"/>
</dbReference>
<dbReference type="PROSITE" id="PS50110">
    <property type="entry name" value="RESPONSE_REGULATORY"/>
    <property type="match status" value="1"/>
</dbReference>
<dbReference type="PROSITE" id="PS00041">
    <property type="entry name" value="HTH_ARAC_FAMILY_1"/>
    <property type="match status" value="1"/>
</dbReference>
<accession>A0ABW3RUI0</accession>
<comment type="caution">
    <text evidence="7">The sequence shown here is derived from an EMBL/GenBank/DDBJ whole genome shotgun (WGS) entry which is preliminary data.</text>
</comment>
<dbReference type="CDD" id="cd17536">
    <property type="entry name" value="REC_YesN-like"/>
    <property type="match status" value="1"/>
</dbReference>
<dbReference type="RefSeq" id="WP_379317719.1">
    <property type="nucleotide sequence ID" value="NZ_JBHTLM010000003.1"/>
</dbReference>
<dbReference type="InterPro" id="IPR009057">
    <property type="entry name" value="Homeodomain-like_sf"/>
</dbReference>
<feature type="modified residue" description="4-aspartylphosphate" evidence="4">
    <location>
        <position position="54"/>
    </location>
</feature>
<dbReference type="InterPro" id="IPR001789">
    <property type="entry name" value="Sig_transdc_resp-reg_receiver"/>
</dbReference>
<dbReference type="EMBL" id="JBHTLM010000003">
    <property type="protein sequence ID" value="MFD1175902.1"/>
    <property type="molecule type" value="Genomic_DNA"/>
</dbReference>
<feature type="domain" description="Response regulatory" evidence="6">
    <location>
        <begin position="3"/>
        <end position="119"/>
    </location>
</feature>
<organism evidence="7 8">
    <name type="scientific">Paenibacillus puldeungensis</name>
    <dbReference type="NCBI Taxonomy" id="696536"/>
    <lineage>
        <taxon>Bacteria</taxon>
        <taxon>Bacillati</taxon>
        <taxon>Bacillota</taxon>
        <taxon>Bacilli</taxon>
        <taxon>Bacillales</taxon>
        <taxon>Paenibacillaceae</taxon>
        <taxon>Paenibacillus</taxon>
    </lineage>
</organism>
<dbReference type="SMART" id="SM00342">
    <property type="entry name" value="HTH_ARAC"/>
    <property type="match status" value="1"/>
</dbReference>
<keyword evidence="8" id="KW-1185">Reference proteome</keyword>
<proteinExistence type="predicted"/>
<dbReference type="InterPro" id="IPR018060">
    <property type="entry name" value="HTH_AraC"/>
</dbReference>
<evidence type="ECO:0000259" key="6">
    <source>
        <dbReference type="PROSITE" id="PS50110"/>
    </source>
</evidence>
<evidence type="ECO:0000256" key="2">
    <source>
        <dbReference type="ARBA" id="ARBA00023125"/>
    </source>
</evidence>
<evidence type="ECO:0000256" key="3">
    <source>
        <dbReference type="ARBA" id="ARBA00023163"/>
    </source>
</evidence>
<dbReference type="PANTHER" id="PTHR43280">
    <property type="entry name" value="ARAC-FAMILY TRANSCRIPTIONAL REGULATOR"/>
    <property type="match status" value="1"/>
</dbReference>
<dbReference type="SMART" id="SM00448">
    <property type="entry name" value="REC"/>
    <property type="match status" value="1"/>
</dbReference>
<keyword evidence="3" id="KW-0804">Transcription</keyword>
<dbReference type="Gene3D" id="3.40.50.2300">
    <property type="match status" value="1"/>
</dbReference>
<dbReference type="SUPFAM" id="SSF46689">
    <property type="entry name" value="Homeodomain-like"/>
    <property type="match status" value="2"/>
</dbReference>
<keyword evidence="1" id="KW-0805">Transcription regulation</keyword>
<dbReference type="InterPro" id="IPR011006">
    <property type="entry name" value="CheY-like_superfamily"/>
</dbReference>
<name>A0ABW3RUI0_9BACL</name>
<dbReference type="Pfam" id="PF00072">
    <property type="entry name" value="Response_reg"/>
    <property type="match status" value="1"/>
</dbReference>
<evidence type="ECO:0000313" key="7">
    <source>
        <dbReference type="EMBL" id="MFD1175902.1"/>
    </source>
</evidence>
<feature type="domain" description="HTH araC/xylS-type" evidence="5">
    <location>
        <begin position="402"/>
        <end position="501"/>
    </location>
</feature>
<sequence length="505" mass="57966">MLNILVVDDEPKHRKGLTRMLKHLKPEYNIFNARDGVEALHSMNVHPIDLVFTDIQMPIMDGLEFLDHLIRRGRNENVIIMSAYSDFAYAQRALQLGASDYLLKPVDEQKIIPLLTKAEHKVSSTRAASVECILSEIFEGYPTEADYQLFQSSFPNIKRGNVLIAEFSSPMDDKPLLCLLKALLEPTLKSFGFSCAFFIPGKTLVTLIMSHEPTSIISPAFQTKLYEVIQEFSRSYNAELTIGIGQDFVEWKQEAKRAYRQACQALKAKFYKGGGGIYRSEHMKDANQPTVIQFEIGRLTKWILAGDKLEIHSYLDSAVNETMAVSLPEPDTLKYSIAASIHHLTAFFMKKGLTPLHSAAYEEALLNAHSIEQLKKSAREWIFELSDRLDQRKRCKTESIIESCRSYIDSHYHEEDLSLSRLATQFHFNPSYFCLLFKTHTHMTILQYITQTRMRAAANLLLNTSQRVYQIAENVGYKDVKYFIRLFRKEYGTSPEEYRHLSATR</sequence>
<protein>
    <submittedName>
        <fullName evidence="7">Response regulator</fullName>
    </submittedName>
</protein>
<gene>
    <name evidence="7" type="ORF">ACFQ3W_06225</name>
</gene>
<dbReference type="Gene3D" id="1.10.10.60">
    <property type="entry name" value="Homeodomain-like"/>
    <property type="match status" value="2"/>
</dbReference>
<dbReference type="InterPro" id="IPR020449">
    <property type="entry name" value="Tscrpt_reg_AraC-type_HTH"/>
</dbReference>
<keyword evidence="2" id="KW-0238">DNA-binding</keyword>